<dbReference type="Proteomes" id="UP000651482">
    <property type="component" value="Unassembled WGS sequence"/>
</dbReference>
<evidence type="ECO:0000256" key="3">
    <source>
        <dbReference type="ARBA" id="ARBA00022679"/>
    </source>
</evidence>
<dbReference type="InterPro" id="IPR036969">
    <property type="entry name" value="Citrate_synthase_sf"/>
</dbReference>
<feature type="active site" evidence="6">
    <location>
        <position position="395"/>
    </location>
</feature>
<evidence type="ECO:0000256" key="5">
    <source>
        <dbReference type="PIRNR" id="PIRNR001369"/>
    </source>
</evidence>
<dbReference type="SUPFAM" id="SSF48256">
    <property type="entry name" value="Citrate synthase"/>
    <property type="match status" value="1"/>
</dbReference>
<dbReference type="Pfam" id="PF00285">
    <property type="entry name" value="Citrate_synt"/>
    <property type="match status" value="1"/>
</dbReference>
<dbReference type="AlphaFoldDB" id="A0A926HSJ8"/>
<keyword evidence="8" id="KW-1185">Reference proteome</keyword>
<protein>
    <recommendedName>
        <fullName evidence="5">Citrate synthase</fullName>
    </recommendedName>
</protein>
<evidence type="ECO:0000256" key="2">
    <source>
        <dbReference type="ARBA" id="ARBA00010566"/>
    </source>
</evidence>
<dbReference type="GO" id="GO:0036440">
    <property type="term" value="F:citrate synthase activity"/>
    <property type="evidence" value="ECO:0007669"/>
    <property type="project" value="UniProtKB-EC"/>
</dbReference>
<dbReference type="Gene3D" id="1.10.230.10">
    <property type="entry name" value="Cytochrome P450-Terp, domain 2"/>
    <property type="match status" value="1"/>
</dbReference>
<dbReference type="EMBL" id="JACRSN010000016">
    <property type="protein sequence ID" value="MBC8534363.1"/>
    <property type="molecule type" value="Genomic_DNA"/>
</dbReference>
<dbReference type="PANTHER" id="PTHR11739:SF4">
    <property type="entry name" value="CITRATE SYNTHASE, PEROXISOMAL"/>
    <property type="match status" value="1"/>
</dbReference>
<dbReference type="CDD" id="cd06113">
    <property type="entry name" value="citrate_synt_like_1_2"/>
    <property type="match status" value="1"/>
</dbReference>
<dbReference type="InterPro" id="IPR016142">
    <property type="entry name" value="Citrate_synth-like_lrg_a-sub"/>
</dbReference>
<keyword evidence="3 5" id="KW-0808">Transferase</keyword>
<reference evidence="7" key="1">
    <citation type="submission" date="2020-08" db="EMBL/GenBank/DDBJ databases">
        <title>Genome public.</title>
        <authorList>
            <person name="Liu C."/>
            <person name="Sun Q."/>
        </authorList>
    </citation>
    <scope>NUCLEOTIDE SEQUENCE</scope>
    <source>
        <strain evidence="7">NSJ-40</strain>
    </source>
</reference>
<dbReference type="GO" id="GO:0005829">
    <property type="term" value="C:cytosol"/>
    <property type="evidence" value="ECO:0007669"/>
    <property type="project" value="TreeGrafter"/>
</dbReference>
<dbReference type="Gene3D" id="1.10.580.10">
    <property type="entry name" value="Citrate Synthase, domain 1"/>
    <property type="match status" value="1"/>
</dbReference>
<dbReference type="PANTHER" id="PTHR11739">
    <property type="entry name" value="CITRATE SYNTHASE"/>
    <property type="match status" value="1"/>
</dbReference>
<organism evidence="7 8">
    <name type="scientific">Yeguia hominis</name>
    <dbReference type="NCBI Taxonomy" id="2763662"/>
    <lineage>
        <taxon>Bacteria</taxon>
        <taxon>Bacillati</taxon>
        <taxon>Bacillota</taxon>
        <taxon>Clostridia</taxon>
        <taxon>Eubacteriales</taxon>
        <taxon>Yeguiaceae</taxon>
        <taxon>Yeguia</taxon>
    </lineage>
</organism>
<accession>A0A926HSJ8</accession>
<dbReference type="GO" id="GO:0005975">
    <property type="term" value="P:carbohydrate metabolic process"/>
    <property type="evidence" value="ECO:0007669"/>
    <property type="project" value="TreeGrafter"/>
</dbReference>
<comment type="catalytic activity">
    <reaction evidence="4">
        <text>oxaloacetate + acetyl-CoA + H2O = citrate + CoA + H(+)</text>
        <dbReference type="Rhea" id="RHEA:16845"/>
        <dbReference type="ChEBI" id="CHEBI:15377"/>
        <dbReference type="ChEBI" id="CHEBI:15378"/>
        <dbReference type="ChEBI" id="CHEBI:16452"/>
        <dbReference type="ChEBI" id="CHEBI:16947"/>
        <dbReference type="ChEBI" id="CHEBI:57287"/>
        <dbReference type="ChEBI" id="CHEBI:57288"/>
        <dbReference type="EC" id="2.3.3.16"/>
    </reaction>
</comment>
<comment type="caution">
    <text evidence="7">The sequence shown here is derived from an EMBL/GenBank/DDBJ whole genome shotgun (WGS) entry which is preliminary data.</text>
</comment>
<evidence type="ECO:0000256" key="6">
    <source>
        <dbReference type="PIRSR" id="PIRSR001369-1"/>
    </source>
</evidence>
<evidence type="ECO:0000256" key="1">
    <source>
        <dbReference type="ARBA" id="ARBA00005163"/>
    </source>
</evidence>
<gene>
    <name evidence="7" type="ORF">IAG03_10255</name>
</gene>
<comment type="similarity">
    <text evidence="2 5">Belongs to the citrate synthase family.</text>
</comment>
<sequence length="459" mass="52079">MAIRRNRTNFSEVTEEIVALTERCKATSTIDPSLYAKYDVKRGLRDINGQGVLAGLTEISDIRAHQMVNGKLVPAKGKLYYRGIDVEDLVKDAETTHHFSFEEATFLLLFGELPNREELQNFSELLSCYRTLPTNFVRDVILKAPSHDMMNTLSKSVLTLYSYDKKADDISLPNVLRQSLQLIALFPLLSVYGYQAYRHYHDDKSLYIHPPKKEFSTAENLLRILRPDKQFTELEATVLDICLVLHAEHGGGNNSTFTTRVVSSSGTDTYSTIAAALGSLKGPRHGGANIKVVRMFEDLKKNVHHWDDDEEIERYLRSILRKETFDHSGLIYGMGHAVYSLSDPRADIMERFVKNLSEEKGRSKEYTLYSNVARLAPKVIAEERKIYKGVSPNVDFYSGFVYSMLDLPTQLYTPIFAVSRIAGWSAHRMEELINANKIIRPAYGAIQGPRAFVPLDQRP</sequence>
<evidence type="ECO:0000313" key="8">
    <source>
        <dbReference type="Proteomes" id="UP000651482"/>
    </source>
</evidence>
<dbReference type="PRINTS" id="PR00143">
    <property type="entry name" value="CITRTSNTHASE"/>
</dbReference>
<dbReference type="InterPro" id="IPR002020">
    <property type="entry name" value="Citrate_synthase"/>
</dbReference>
<proteinExistence type="inferred from homology"/>
<dbReference type="NCBIfam" id="NF010635">
    <property type="entry name" value="PRK14032.1"/>
    <property type="match status" value="1"/>
</dbReference>
<comment type="pathway">
    <text evidence="1">Carbohydrate metabolism; tricarboxylic acid cycle.</text>
</comment>
<dbReference type="InterPro" id="IPR016143">
    <property type="entry name" value="Citrate_synth-like_sm_a-sub"/>
</dbReference>
<evidence type="ECO:0000313" key="7">
    <source>
        <dbReference type="EMBL" id="MBC8534363.1"/>
    </source>
</evidence>
<feature type="active site" evidence="6">
    <location>
        <position position="336"/>
    </location>
</feature>
<evidence type="ECO:0000256" key="4">
    <source>
        <dbReference type="ARBA" id="ARBA00049288"/>
    </source>
</evidence>
<name>A0A926HSJ8_9FIRM</name>
<dbReference type="PIRSF" id="PIRSF001369">
    <property type="entry name" value="Citrate_synth"/>
    <property type="match status" value="1"/>
</dbReference>
<dbReference type="RefSeq" id="WP_249319946.1">
    <property type="nucleotide sequence ID" value="NZ_JACRSN010000016.1"/>
</dbReference>
<dbReference type="GO" id="GO:0006099">
    <property type="term" value="P:tricarboxylic acid cycle"/>
    <property type="evidence" value="ECO:0007669"/>
    <property type="project" value="InterPro"/>
</dbReference>
<dbReference type="InterPro" id="IPR024176">
    <property type="entry name" value="Citrate_synthase_bac-typ"/>
</dbReference>